<feature type="compositionally biased region" description="Acidic residues" evidence="1">
    <location>
        <begin position="829"/>
        <end position="841"/>
    </location>
</feature>
<dbReference type="SUPFAM" id="SSF48371">
    <property type="entry name" value="ARM repeat"/>
    <property type="match status" value="1"/>
</dbReference>
<dbReference type="EMBL" id="CALQ01001963">
    <property type="protein sequence ID" value="CCM43467.1"/>
    <property type="molecule type" value="Genomic_DNA"/>
</dbReference>
<feature type="region of interest" description="Disordered" evidence="1">
    <location>
        <begin position="828"/>
        <end position="859"/>
    </location>
</feature>
<evidence type="ECO:0000256" key="1">
    <source>
        <dbReference type="SAM" id="MobiDB-lite"/>
    </source>
</evidence>
<feature type="region of interest" description="Disordered" evidence="1">
    <location>
        <begin position="560"/>
        <end position="579"/>
    </location>
</feature>
<proteinExistence type="predicted"/>
<accession>A0A1E1JAA7</accession>
<dbReference type="EMBL" id="CALQ01001955">
    <property type="protein sequence ID" value="CCM20159.1"/>
    <property type="molecule type" value="Genomic_DNA"/>
</dbReference>
<organism evidence="2">
    <name type="scientific">Leishmania guyanensis</name>
    <dbReference type="NCBI Taxonomy" id="5670"/>
    <lineage>
        <taxon>Eukaryota</taxon>
        <taxon>Discoba</taxon>
        <taxon>Euglenozoa</taxon>
        <taxon>Kinetoplastea</taxon>
        <taxon>Metakinetoplastina</taxon>
        <taxon>Trypanosomatida</taxon>
        <taxon>Trypanosomatidae</taxon>
        <taxon>Leishmaniinae</taxon>
        <taxon>Leishmania</taxon>
        <taxon>Leishmania guyanensis species complex</taxon>
    </lineage>
</organism>
<evidence type="ECO:0000313" key="2">
    <source>
        <dbReference type="EMBL" id="CCM20159.1"/>
    </source>
</evidence>
<gene>
    <name evidence="2" type="ORF">BN36_NA76400</name>
    <name evidence="3" type="ORF">BN36_NA76740</name>
</gene>
<dbReference type="InterPro" id="IPR016024">
    <property type="entry name" value="ARM-type_fold"/>
</dbReference>
<reference evidence="2" key="1">
    <citation type="submission" date="2012-08" db="EMBL/GenBank/DDBJ databases">
        <title>Comparative genomics of metastatic and non-metastatic Leishmania guyanensis provides insights into polygenic factors involved in Leishmania RNA virus infection.</title>
        <authorList>
            <person name="Smith D."/>
            <person name="Hertz-Fowler C."/>
            <person name="Martin R."/>
            <person name="Dickens N."/>
            <person name="Fasel N."/>
            <person name="Falquet L."/>
            <person name="Beverley S."/>
            <person name="Zangger H."/>
            <person name="Calderon-Copete S."/>
            <person name="Mottram J."/>
            <person name="Xenarios I."/>
        </authorList>
    </citation>
    <scope>NUCLEOTIDE SEQUENCE</scope>
    <source>
        <strain evidence="2">MHOM/BR/75/M4147/SSU:IR2SAT-LUC</strain>
    </source>
</reference>
<evidence type="ECO:0000313" key="3">
    <source>
        <dbReference type="EMBL" id="CCM43467.1"/>
    </source>
</evidence>
<name>A0A1E1JAA7_LEIGU</name>
<sequence length="1510" mass="161192">MSGHDAVCLTGAQDSDHSCLGPLPPPFAFSALSRGTLCLPPPLSYSIPFRCNAPTLSTPSLIACRLCRQGMEWTEVKQEQLHRFLEAFTSPDPAVQALNLEQLQALSHHPSALVSTLAIVCDATVSVTVRLSATTVARQLMHCSDRLPLYLSATGKDPTTAVQSIAETLFDAALGDSSSLSSATAAAPLQRATSNLIACLLSGLAHTSLAATATAVWSRIISSLLHRTDPAMCIVSDAFEGGRRHTPQHECRCAALLRVICEGPLSTSKVLREWVGGRAAESLALCSLFSQLLQLLERQMETDQAASGAVARFNALCLEETLAGFRACMESGVLPCGPSDFSSASASDHPAIPSGTDSASTSLGEGPAAQALRVVGTAVLSVQSAAQGLILRHVLGRLEILDSQGADSVFLHEAVVVAAPFVAVAMRYMADAVALNAIAPLHSAFHTTVTPLLARFCRAACLAELQYDNAGESDSVHAAVLACVNYMTEWMNAESARLRTSSIHLTAPSAHPSTVTASADGYVSCLYSMLVDAATLPSSVADGLVEHTTHHPDSAAEFLAKSATGRRRGPRGSHTPKTYNGWASIAVESAEGTENASAEAPTKCDDEEEDTLRADALEVALPDNGTLRQAVAWCALSLSCQPEWLMAIAPFVARPVTILPPSSLAAACTVESILFMTNEVLDGILADDKVSASLAAATPELLEENLAEQLQSILSLFSPLTQGDLGTRAPFFVRIQAVRYLGRLVVGLLNAWQHTFGADHVAPSRLRIVERTHRVMLTIGGLEKLLDLVLGCLITEVNKAAQVECVKTLNSTLTSCLKVMNQLMRSPVNDEDASDLEEESLDSTSTSSSGGRNAGEGDEEAAGHLLHSDHCERARVFCQSFGATTHVRAIVEVLRVISSHLPSFQWSVRQGVYHLFSEVLPSLWQTAPLVDSLFARPADGTDSLASYSARLVTAQVLEMLAQHYTELLRISSLSDNASPMLEMATLLTSMADVASAMDGGALEMVVPWILQVAHHMLNLYAHYLTRRAHSNHSPIADSAGRVVDMTDMCMVTLDLVSCVCDGVIDRDELLKQQLRPQEAGGAFGIIDGRMMALTSSLLLPLAASGIGCNGTLSSCSSAEALPNRCMALLSVCQSLPEHPTHVSTTPSSMTTDEGVEDEAFCLLDEFGEVRRACFAIVYDCVFLVAYPSSLFRPLDVALAPGTGAVSCPRCLSDSLGRDLFALCMREVLPSIMSLPPTPSEEYEAHFRLASTHNVAASDAWLCVGSLLSLWDQQHWKTRRSAPSCAQPTCEGERGPCSVFYLSGLESTVELHSHCLRTVNELLALLQDKKATVMSNMRLNMITAVCGLAVLLCAPGCSHTNSGSLAPVGALPFATISAVFLVASSTRIQEYASGASCGDLGGINEAAHVLWCLGRLWQEMIQPLPHDALCTFLRLHGKEIAKTISWWTRCVFGSKKRLAPAEPPASASAPFWGSLLELWRPIARTLVQAEQGKALSLTHAQLSVLSELERL</sequence>
<protein>
    <submittedName>
        <fullName evidence="2">Uncharacterized protein</fullName>
    </submittedName>
</protein>